<keyword evidence="3" id="KW-0489">Methyltransferase</keyword>
<dbReference type="AlphaFoldDB" id="A0AA40C4Q1"/>
<dbReference type="Pfam" id="PF13489">
    <property type="entry name" value="Methyltransf_23"/>
    <property type="match status" value="1"/>
</dbReference>
<dbReference type="GO" id="GO:0032259">
    <property type="term" value="P:methylation"/>
    <property type="evidence" value="ECO:0007669"/>
    <property type="project" value="UniProtKB-KW"/>
</dbReference>
<evidence type="ECO:0000256" key="1">
    <source>
        <dbReference type="ARBA" id="ARBA00038158"/>
    </source>
</evidence>
<reference evidence="3" key="1">
    <citation type="submission" date="2023-06" db="EMBL/GenBank/DDBJ databases">
        <title>Genome-scale phylogeny and comparative genomics of the fungal order Sordariales.</title>
        <authorList>
            <consortium name="Lawrence Berkeley National Laboratory"/>
            <person name="Hensen N."/>
            <person name="Bonometti L."/>
            <person name="Westerberg I."/>
            <person name="Brannstrom I.O."/>
            <person name="Guillou S."/>
            <person name="Cros-Aarteil S."/>
            <person name="Calhoun S."/>
            <person name="Haridas S."/>
            <person name="Kuo A."/>
            <person name="Mondo S."/>
            <person name="Pangilinan J."/>
            <person name="Riley R."/>
            <person name="LaButti K."/>
            <person name="Andreopoulos B."/>
            <person name="Lipzen A."/>
            <person name="Chen C."/>
            <person name="Yanf M."/>
            <person name="Daum C."/>
            <person name="Ng V."/>
            <person name="Clum A."/>
            <person name="Steindorff A."/>
            <person name="Ohm R."/>
            <person name="Martin F."/>
            <person name="Silar P."/>
            <person name="Natvig D."/>
            <person name="Lalanne C."/>
            <person name="Gautier V."/>
            <person name="Ament-velasquez S.L."/>
            <person name="Kruys A."/>
            <person name="Hutchinson M.I."/>
            <person name="Powell A.J."/>
            <person name="Barry K."/>
            <person name="Miller A.N."/>
            <person name="Grigoriev I.V."/>
            <person name="Debuchy R."/>
            <person name="Gladieux P."/>
            <person name="Thoren M.H."/>
            <person name="Johannesson H."/>
        </authorList>
    </citation>
    <scope>NUCLEOTIDE SEQUENCE</scope>
    <source>
        <strain evidence="3">SMH3391-2</strain>
    </source>
</reference>
<comment type="similarity">
    <text evidence="1">Belongs to the methyltransferase superfamily. LaeA methyltransferase family.</text>
</comment>
<accession>A0AA40C4Q1</accession>
<dbReference type="GO" id="GO:0008168">
    <property type="term" value="F:methyltransferase activity"/>
    <property type="evidence" value="ECO:0007669"/>
    <property type="project" value="UniProtKB-KW"/>
</dbReference>
<protein>
    <submittedName>
        <fullName evidence="3">S-adenosyl-L-methionine-dependent methyltransferase</fullName>
    </submittedName>
</protein>
<sequence>MANDDNPQQGPASAAVTEPDVATATATTDPVADVEPAVSPPLSPAPFDEGVDPITPADTDDFESDEFDPQDVDSASLAASTSVTSSIFNHSWENGRRVLHNHYIISITSYHSYKNARYPIPNDDIEQNREDMKHALMLELTDGGTRSGKLFFAPIGDNPQKIIDLGTGTGIWAIEVADQYPSAQVEGIDFSPIQPVWVPPNVKFIVDNIEDDWLNGSDFDLVHLRQMAPFIKNLDKVLRQSYENIKPGGWIEMQDLGGMPYCDDGSVPEDYSVKRFTDLCQEAMGKFGSDFQLGNRLEEPLIKAGFVNVSCKRFKVPLGTWAKDKRLRLIGLYFKTVIEPLTGAMAAKPFPALGMSDVEIQVFLAGVRKDMANTNYHAYFEYLFWTGQKPY</sequence>
<name>A0AA40C4Q1_9PEZI</name>
<dbReference type="Gene3D" id="3.40.50.150">
    <property type="entry name" value="Vaccinia Virus protein VP39"/>
    <property type="match status" value="1"/>
</dbReference>
<comment type="caution">
    <text evidence="3">The sequence shown here is derived from an EMBL/GenBank/DDBJ whole genome shotgun (WGS) entry which is preliminary data.</text>
</comment>
<dbReference type="InterPro" id="IPR029063">
    <property type="entry name" value="SAM-dependent_MTases_sf"/>
</dbReference>
<evidence type="ECO:0000313" key="4">
    <source>
        <dbReference type="Proteomes" id="UP001174934"/>
    </source>
</evidence>
<dbReference type="SUPFAM" id="SSF53335">
    <property type="entry name" value="S-adenosyl-L-methionine-dependent methyltransferases"/>
    <property type="match status" value="1"/>
</dbReference>
<feature type="compositionally biased region" description="Low complexity" evidence="2">
    <location>
        <begin position="14"/>
        <end position="35"/>
    </location>
</feature>
<feature type="compositionally biased region" description="Acidic residues" evidence="2">
    <location>
        <begin position="58"/>
        <end position="71"/>
    </location>
</feature>
<gene>
    <name evidence="3" type="ORF">B0T17DRAFT_492004</name>
</gene>
<keyword evidence="4" id="KW-1185">Reference proteome</keyword>
<dbReference type="EMBL" id="JAULSR010000003">
    <property type="protein sequence ID" value="KAK0624950.1"/>
    <property type="molecule type" value="Genomic_DNA"/>
</dbReference>
<proteinExistence type="inferred from homology"/>
<dbReference type="CDD" id="cd02440">
    <property type="entry name" value="AdoMet_MTases"/>
    <property type="match status" value="1"/>
</dbReference>
<evidence type="ECO:0000313" key="3">
    <source>
        <dbReference type="EMBL" id="KAK0624950.1"/>
    </source>
</evidence>
<keyword evidence="3" id="KW-0808">Transferase</keyword>
<feature type="region of interest" description="Disordered" evidence="2">
    <location>
        <begin position="1"/>
        <end position="74"/>
    </location>
</feature>
<dbReference type="PANTHER" id="PTHR43591">
    <property type="entry name" value="METHYLTRANSFERASE"/>
    <property type="match status" value="1"/>
</dbReference>
<organism evidence="3 4">
    <name type="scientific">Bombardia bombarda</name>
    <dbReference type="NCBI Taxonomy" id="252184"/>
    <lineage>
        <taxon>Eukaryota</taxon>
        <taxon>Fungi</taxon>
        <taxon>Dikarya</taxon>
        <taxon>Ascomycota</taxon>
        <taxon>Pezizomycotina</taxon>
        <taxon>Sordariomycetes</taxon>
        <taxon>Sordariomycetidae</taxon>
        <taxon>Sordariales</taxon>
        <taxon>Lasiosphaeriaceae</taxon>
        <taxon>Bombardia</taxon>
    </lineage>
</organism>
<feature type="compositionally biased region" description="Polar residues" evidence="2">
    <location>
        <begin position="1"/>
        <end position="11"/>
    </location>
</feature>
<dbReference type="Proteomes" id="UP001174934">
    <property type="component" value="Unassembled WGS sequence"/>
</dbReference>
<evidence type="ECO:0000256" key="2">
    <source>
        <dbReference type="SAM" id="MobiDB-lite"/>
    </source>
</evidence>
<dbReference type="PANTHER" id="PTHR43591:SF10">
    <property type="entry name" value="ABC TRANSMEMBRANE TYPE-1 DOMAIN-CONTAINING PROTEIN-RELATED"/>
    <property type="match status" value="1"/>
</dbReference>